<proteinExistence type="predicted"/>
<dbReference type="RefSeq" id="XP_030755814.1">
    <property type="nucleotide sequence ID" value="XM_030899954.1"/>
</dbReference>
<dbReference type="PANTHER" id="PTHR36159:SF1">
    <property type="entry name" value="RETROVIRUS-RELATED POL POLYPROTEIN FROM TRANSPOSON 412-LIKE PROTEIN"/>
    <property type="match status" value="1"/>
</dbReference>
<dbReference type="PANTHER" id="PTHR36159">
    <property type="entry name" value="PROTEIN CBG23766"/>
    <property type="match status" value="1"/>
</dbReference>
<dbReference type="AlphaFoldDB" id="A0A6J2XYR6"/>
<dbReference type="OrthoDB" id="6757630at2759"/>
<feature type="domain" description="Double jelly roll-like" evidence="1">
    <location>
        <begin position="203"/>
        <end position="329"/>
    </location>
</feature>
<dbReference type="InterPro" id="IPR049512">
    <property type="entry name" value="DJR-like_dom"/>
</dbReference>
<protein>
    <submittedName>
        <fullName evidence="3">Uncharacterized protein LOC115882110</fullName>
    </submittedName>
</protein>
<dbReference type="InParanoid" id="A0A6J2XYR6"/>
<sequence>MSQTFTLKGRSSCLSVDINPPIELDSRYSYSLALISLSTWNSIPNIEPGRNKFHYSVDDQESRPVNFRGEDIVIRLSLKRMGLTFKPYYLNTRSQSNQSVSTCTPKQTLTSRVYFSFTILSANMDSVSEKLQIFQPVNVDESIAREEWHTYHPFTKSFKNSDEIEIVINQQDVFMDISQAELYIEAKFLEEVSTVVKTGKCSLTNNVGAFLFESITYELNGKVIDKVRDPGLISTVKSLLCLNQNESTALDVAGWNWPNGTVKSYEPQTDNFSLLIPLNFLLNVFSDYTSAIMGTQKLKLVRAKKDDNCYVNSEGNKKADITILNIELRDKPVFIGFRKWEIHELPALRQARKDVWTVKAASERARYVVVFFQEDRKDNYKADGTYFDNLKITDVKLYLNSEAYPYESLDLNFKTRQFTKAYSMYTDFQKSYLGKINSEPLLDFTAFASRALFVIDCSKQNEALKSNVIDVKLEFESSENFPENTRAFCIIIYDRVMEYLPLSGHVRTLI</sequence>
<reference evidence="3" key="1">
    <citation type="submission" date="2025-08" db="UniProtKB">
        <authorList>
            <consortium name="RefSeq"/>
        </authorList>
    </citation>
    <scope>IDENTIFICATION</scope>
    <source>
        <tissue evidence="3">Gonads</tissue>
    </source>
</reference>
<evidence type="ECO:0000259" key="1">
    <source>
        <dbReference type="Pfam" id="PF21738"/>
    </source>
</evidence>
<accession>A0A6J2XYR6</accession>
<organism evidence="2 3">
    <name type="scientific">Sitophilus oryzae</name>
    <name type="common">Rice weevil</name>
    <name type="synonym">Curculio oryzae</name>
    <dbReference type="NCBI Taxonomy" id="7048"/>
    <lineage>
        <taxon>Eukaryota</taxon>
        <taxon>Metazoa</taxon>
        <taxon>Ecdysozoa</taxon>
        <taxon>Arthropoda</taxon>
        <taxon>Hexapoda</taxon>
        <taxon>Insecta</taxon>
        <taxon>Pterygota</taxon>
        <taxon>Neoptera</taxon>
        <taxon>Endopterygota</taxon>
        <taxon>Coleoptera</taxon>
        <taxon>Polyphaga</taxon>
        <taxon>Cucujiformia</taxon>
        <taxon>Curculionidae</taxon>
        <taxon>Dryophthorinae</taxon>
        <taxon>Sitophilus</taxon>
    </lineage>
</organism>
<dbReference type="Pfam" id="PF21738">
    <property type="entry name" value="DJR-like_dom"/>
    <property type="match status" value="2"/>
</dbReference>
<feature type="domain" description="Double jelly roll-like" evidence="1">
    <location>
        <begin position="334"/>
        <end position="497"/>
    </location>
</feature>
<evidence type="ECO:0000313" key="2">
    <source>
        <dbReference type="Proteomes" id="UP000504635"/>
    </source>
</evidence>
<keyword evidence="2" id="KW-1185">Reference proteome</keyword>
<gene>
    <name evidence="3" type="primary">LOC115882110</name>
</gene>
<dbReference type="KEGG" id="soy:115882110"/>
<name>A0A6J2XYR6_SITOR</name>
<dbReference type="GeneID" id="115882110"/>
<dbReference type="Proteomes" id="UP000504635">
    <property type="component" value="Unplaced"/>
</dbReference>
<evidence type="ECO:0000313" key="3">
    <source>
        <dbReference type="RefSeq" id="XP_030755814.1"/>
    </source>
</evidence>